<evidence type="ECO:0000313" key="2">
    <source>
        <dbReference type="Proteomes" id="UP000030392"/>
    </source>
</evidence>
<accession>A0A0A2C5K6</accession>
<name>A0A0A2C5K6_PROMR</name>
<evidence type="ECO:0000313" key="1">
    <source>
        <dbReference type="EMBL" id="KGG20170.1"/>
    </source>
</evidence>
<organism evidence="1 2">
    <name type="scientific">Prochlorococcus marinus str. PAC1</name>
    <dbReference type="NCBI Taxonomy" id="59924"/>
    <lineage>
        <taxon>Bacteria</taxon>
        <taxon>Bacillati</taxon>
        <taxon>Cyanobacteriota</taxon>
        <taxon>Cyanophyceae</taxon>
        <taxon>Synechococcales</taxon>
        <taxon>Prochlorococcaceae</taxon>
        <taxon>Prochlorococcus</taxon>
    </lineage>
</organism>
<sequence length="82" mass="9828">MNVLVIVFIIATIWLIRKLAWNVDEGTNEQREQNPELNTKNFDMHERRLEHFSKSKYKNRMFYIGADGTCYYYSATGRKIFC</sequence>
<dbReference type="AlphaFoldDB" id="A0A0A2C5K6"/>
<comment type="caution">
    <text evidence="1">The sequence shown here is derived from an EMBL/GenBank/DDBJ whole genome shotgun (WGS) entry which is preliminary data.</text>
</comment>
<dbReference type="EMBL" id="JNAX01000013">
    <property type="protein sequence ID" value="KGG20170.1"/>
    <property type="molecule type" value="Genomic_DNA"/>
</dbReference>
<dbReference type="Proteomes" id="UP000030392">
    <property type="component" value="Unassembled WGS sequence"/>
</dbReference>
<proteinExistence type="predicted"/>
<gene>
    <name evidence="1" type="ORF">EV03_1371</name>
</gene>
<dbReference type="RefSeq" id="WP_036906391.1">
    <property type="nucleotide sequence ID" value="NZ_CP138967.1"/>
</dbReference>
<protein>
    <submittedName>
        <fullName evidence="1">Uncharacterized protein</fullName>
    </submittedName>
</protein>
<reference evidence="2" key="1">
    <citation type="journal article" date="2014" name="Sci. Data">
        <title>Genomes of diverse isolates of the marine cyanobacterium Prochlorococcus.</title>
        <authorList>
            <person name="Biller S."/>
            <person name="Berube P."/>
            <person name="Thompson J."/>
            <person name="Kelly L."/>
            <person name="Roggensack S."/>
            <person name="Awad L."/>
            <person name="Roache-Johnson K."/>
            <person name="Ding H."/>
            <person name="Giovannoni S.J."/>
            <person name="Moore L.R."/>
            <person name="Chisholm S.W."/>
        </authorList>
    </citation>
    <scope>NUCLEOTIDE SEQUENCE [LARGE SCALE GENOMIC DNA]</scope>
    <source>
        <strain evidence="2">PAC1</strain>
    </source>
</reference>